<evidence type="ECO:0008006" key="12">
    <source>
        <dbReference type="Google" id="ProtNLM"/>
    </source>
</evidence>
<dbReference type="Gene3D" id="3.30.450.20">
    <property type="entry name" value="PAS domain"/>
    <property type="match status" value="1"/>
</dbReference>
<proteinExistence type="predicted"/>
<evidence type="ECO:0000256" key="2">
    <source>
        <dbReference type="ARBA" id="ARBA00022679"/>
    </source>
</evidence>
<dbReference type="Pfam" id="PF00512">
    <property type="entry name" value="HisKA"/>
    <property type="match status" value="1"/>
</dbReference>
<dbReference type="OrthoDB" id="3874110at2759"/>
<dbReference type="SUPFAM" id="SSF55785">
    <property type="entry name" value="PYP-like sensor domain (PAS domain)"/>
    <property type="match status" value="1"/>
</dbReference>
<dbReference type="HOGENOM" id="CLU_451948_0_0_1"/>
<dbReference type="AlphaFoldDB" id="A0A074WE40"/>
<keyword evidence="2" id="KW-0808">Transferase</keyword>
<dbReference type="InterPro" id="IPR036097">
    <property type="entry name" value="HisK_dim/P_sf"/>
</dbReference>
<dbReference type="PANTHER" id="PTHR43065:SF10">
    <property type="entry name" value="PEROXIDE STRESS-ACTIVATED HISTIDINE KINASE MAK3"/>
    <property type="match status" value="1"/>
</dbReference>
<dbReference type="InterPro" id="IPR043150">
    <property type="entry name" value="Phytochrome_PHY_sf"/>
</dbReference>
<name>A0A074WE40_9PEZI</name>
<keyword evidence="1" id="KW-0597">Phosphoprotein</keyword>
<dbReference type="GeneID" id="25413874"/>
<evidence type="ECO:0000313" key="11">
    <source>
        <dbReference type="Proteomes" id="UP000027730"/>
    </source>
</evidence>
<dbReference type="SUPFAM" id="SSF47384">
    <property type="entry name" value="Homodimeric domain of signal transducing histidine kinase"/>
    <property type="match status" value="1"/>
</dbReference>
<keyword evidence="6" id="KW-0902">Two-component regulatory system</keyword>
<dbReference type="InterPro" id="IPR000014">
    <property type="entry name" value="PAS"/>
</dbReference>
<dbReference type="InterPro" id="IPR003661">
    <property type="entry name" value="HisK_dim/P_dom"/>
</dbReference>
<dbReference type="SUPFAM" id="SSF55781">
    <property type="entry name" value="GAF domain-like"/>
    <property type="match status" value="2"/>
</dbReference>
<dbReference type="CDD" id="cd00082">
    <property type="entry name" value="HisKA"/>
    <property type="match status" value="1"/>
</dbReference>
<dbReference type="InterPro" id="IPR035965">
    <property type="entry name" value="PAS-like_dom_sf"/>
</dbReference>
<dbReference type="GO" id="GO:0000155">
    <property type="term" value="F:phosphorelay sensor kinase activity"/>
    <property type="evidence" value="ECO:0007669"/>
    <property type="project" value="InterPro"/>
</dbReference>
<keyword evidence="3" id="KW-0547">Nucleotide-binding</keyword>
<evidence type="ECO:0000256" key="4">
    <source>
        <dbReference type="ARBA" id="ARBA00022777"/>
    </source>
</evidence>
<feature type="region of interest" description="Disordered" evidence="7">
    <location>
        <begin position="194"/>
        <end position="222"/>
    </location>
</feature>
<keyword evidence="11" id="KW-1185">Reference proteome</keyword>
<dbReference type="PROSITE" id="PS50046">
    <property type="entry name" value="PHYTOCHROME_2"/>
    <property type="match status" value="1"/>
</dbReference>
<feature type="compositionally biased region" description="Polar residues" evidence="7">
    <location>
        <begin position="1"/>
        <end position="19"/>
    </location>
</feature>
<dbReference type="CDD" id="cd00130">
    <property type="entry name" value="PAS"/>
    <property type="match status" value="1"/>
</dbReference>
<evidence type="ECO:0000256" key="7">
    <source>
        <dbReference type="SAM" id="MobiDB-lite"/>
    </source>
</evidence>
<feature type="domain" description="Phytochrome chromophore attachment site" evidence="8">
    <location>
        <begin position="238"/>
        <end position="399"/>
    </location>
</feature>
<feature type="compositionally biased region" description="Polar residues" evidence="7">
    <location>
        <begin position="40"/>
        <end position="49"/>
    </location>
</feature>
<organism evidence="10 11">
    <name type="scientific">Aureobasidium namibiae CBS 147.97</name>
    <dbReference type="NCBI Taxonomy" id="1043004"/>
    <lineage>
        <taxon>Eukaryota</taxon>
        <taxon>Fungi</taxon>
        <taxon>Dikarya</taxon>
        <taxon>Ascomycota</taxon>
        <taxon>Pezizomycotina</taxon>
        <taxon>Dothideomycetes</taxon>
        <taxon>Dothideomycetidae</taxon>
        <taxon>Dothideales</taxon>
        <taxon>Saccotheciaceae</taxon>
        <taxon>Aureobasidium</taxon>
    </lineage>
</organism>
<dbReference type="Gene3D" id="1.10.287.130">
    <property type="match status" value="1"/>
</dbReference>
<evidence type="ECO:0000259" key="9">
    <source>
        <dbReference type="PROSITE" id="PS50112"/>
    </source>
</evidence>
<protein>
    <recommendedName>
        <fullName evidence="12">Phytochrome chromophore attachment site domain-containing protein</fullName>
    </recommendedName>
</protein>
<dbReference type="InterPro" id="IPR016132">
    <property type="entry name" value="Phyto_chromo_attachment"/>
</dbReference>
<dbReference type="Proteomes" id="UP000027730">
    <property type="component" value="Unassembled WGS sequence"/>
</dbReference>
<dbReference type="GO" id="GO:0005524">
    <property type="term" value="F:ATP binding"/>
    <property type="evidence" value="ECO:0007669"/>
    <property type="project" value="UniProtKB-KW"/>
</dbReference>
<gene>
    <name evidence="10" type="ORF">M436DRAFT_65508</name>
</gene>
<sequence length="641" mass="70288">MSLTQSRVSSLVSTDSVPITLSARRQSEDDGQPKPFAPLTTRSTASSDGISMPKNLIRPSTPQSTKDDIQKPCPTNSIQSFGAAIGLERDADGKLLVFMASDNSEAIVGYSPDNLFALQNFVDLLDPEETDTLLEHIASAHDRASYSNTLNVFDLSIRDHHGLVRALSCVIHAEISRPALILCEFVPQPAASFARQSQRMHSRKTRTETRPPLSRKGSASDTLNTMSRAHRTISVASTIETLLEGLVTSIKVATGHSNISVHRFDSHCHGRLVAQSDSDENFACFPHSSGPESCNLSPECRTNFDTLEIQEHSDQAQETARLMFRPGSTHERSFESRLLYLRTMPDFPVHELEDGSAKSRVIIPLRVSGKLWGVVVSKSAQSDAAITFLGRGLCRVIANAASTKLENLDASQVLDAQGPLSRDPHSDNESTIVLASPQTMVKTLRADFAISFIDGIKSFVGPAKEPQEGLALVDYLRLRSPADVLTSEDFAADFPTLHYRPGFQSVKSLLFVPLSQDSENFVVYFREAHSSGSSDRGIDAWSEADLQNAAMMRTVYFKFSAIWRERDSAVKEGHMYQLLLSNSSHEFRTLLNAISNYLEIAEEGRLDVKTSELVKSAKNTSQSLLSAVTKLLNCIGQGLGT</sequence>
<accession>A0A074WE40</accession>
<dbReference type="PROSITE" id="PS50112">
    <property type="entry name" value="PAS"/>
    <property type="match status" value="1"/>
</dbReference>
<dbReference type="STRING" id="1043004.A0A074WE40"/>
<keyword evidence="5" id="KW-0067">ATP-binding</keyword>
<evidence type="ECO:0000256" key="6">
    <source>
        <dbReference type="ARBA" id="ARBA00023012"/>
    </source>
</evidence>
<dbReference type="Gene3D" id="3.30.450.40">
    <property type="match status" value="1"/>
</dbReference>
<feature type="domain" description="PAS" evidence="9">
    <location>
        <begin position="90"/>
        <end position="144"/>
    </location>
</feature>
<evidence type="ECO:0000259" key="8">
    <source>
        <dbReference type="PROSITE" id="PS50046"/>
    </source>
</evidence>
<evidence type="ECO:0000256" key="1">
    <source>
        <dbReference type="ARBA" id="ARBA00022553"/>
    </source>
</evidence>
<evidence type="ECO:0000256" key="3">
    <source>
        <dbReference type="ARBA" id="ARBA00022741"/>
    </source>
</evidence>
<feature type="region of interest" description="Disordered" evidence="7">
    <location>
        <begin position="1"/>
        <end position="73"/>
    </location>
</feature>
<dbReference type="RefSeq" id="XP_013425583.1">
    <property type="nucleotide sequence ID" value="XM_013570129.1"/>
</dbReference>
<dbReference type="InterPro" id="IPR029016">
    <property type="entry name" value="GAF-like_dom_sf"/>
</dbReference>
<keyword evidence="4" id="KW-0418">Kinase</keyword>
<evidence type="ECO:0000313" key="10">
    <source>
        <dbReference type="EMBL" id="KEQ71375.1"/>
    </source>
</evidence>
<dbReference type="PANTHER" id="PTHR43065">
    <property type="entry name" value="SENSOR HISTIDINE KINASE"/>
    <property type="match status" value="1"/>
</dbReference>
<reference evidence="10 11" key="1">
    <citation type="journal article" date="2014" name="BMC Genomics">
        <title>Genome sequencing of four Aureobasidium pullulans varieties: biotechnological potential, stress tolerance, and description of new species.</title>
        <authorList>
            <person name="Gostin Ar C."/>
            <person name="Ohm R.A."/>
            <person name="Kogej T."/>
            <person name="Sonjak S."/>
            <person name="Turk M."/>
            <person name="Zajc J."/>
            <person name="Zalar P."/>
            <person name="Grube M."/>
            <person name="Sun H."/>
            <person name="Han J."/>
            <person name="Sharma A."/>
            <person name="Chiniquy J."/>
            <person name="Ngan C.Y."/>
            <person name="Lipzen A."/>
            <person name="Barry K."/>
            <person name="Grigoriev I.V."/>
            <person name="Gunde-Cimerman N."/>
        </authorList>
    </citation>
    <scope>NUCLEOTIDE SEQUENCE [LARGE SCALE GENOMIC DNA]</scope>
    <source>
        <strain evidence="10 11">CBS 147.97</strain>
    </source>
</reference>
<dbReference type="EMBL" id="KL584714">
    <property type="protein sequence ID" value="KEQ71375.1"/>
    <property type="molecule type" value="Genomic_DNA"/>
</dbReference>
<dbReference type="Gene3D" id="3.30.450.270">
    <property type="match status" value="1"/>
</dbReference>
<dbReference type="SMART" id="SM00388">
    <property type="entry name" value="HisKA"/>
    <property type="match status" value="1"/>
</dbReference>
<evidence type="ECO:0000256" key="5">
    <source>
        <dbReference type="ARBA" id="ARBA00022840"/>
    </source>
</evidence>